<dbReference type="InterPro" id="IPR014001">
    <property type="entry name" value="Helicase_ATP-bd"/>
</dbReference>
<organism evidence="10 11">
    <name type="scientific">Sanghuangporus baumii</name>
    <name type="common">Phellinus baumii</name>
    <dbReference type="NCBI Taxonomy" id="108892"/>
    <lineage>
        <taxon>Eukaryota</taxon>
        <taxon>Fungi</taxon>
        <taxon>Dikarya</taxon>
        <taxon>Basidiomycota</taxon>
        <taxon>Agaricomycotina</taxon>
        <taxon>Agaricomycetes</taxon>
        <taxon>Hymenochaetales</taxon>
        <taxon>Hymenochaetaceae</taxon>
        <taxon>Sanghuangporus</taxon>
    </lineage>
</organism>
<dbReference type="SMART" id="SM00487">
    <property type="entry name" value="DEXDc"/>
    <property type="match status" value="1"/>
</dbReference>
<dbReference type="PROSITE" id="PS51192">
    <property type="entry name" value="HELICASE_ATP_BIND_1"/>
    <property type="match status" value="1"/>
</dbReference>
<reference evidence="10" key="1">
    <citation type="submission" date="2016-06" db="EMBL/GenBank/DDBJ databases">
        <title>Draft Genome sequence of the fungus Inonotus baumii.</title>
        <authorList>
            <person name="Zhu H."/>
            <person name="Lin W."/>
        </authorList>
    </citation>
    <scope>NUCLEOTIDE SEQUENCE</scope>
    <source>
        <strain evidence="10">821</strain>
    </source>
</reference>
<accession>A0A9Q5N730</accession>
<evidence type="ECO:0000259" key="8">
    <source>
        <dbReference type="PROSITE" id="PS51192"/>
    </source>
</evidence>
<dbReference type="GO" id="GO:0003724">
    <property type="term" value="F:RNA helicase activity"/>
    <property type="evidence" value="ECO:0007669"/>
    <property type="project" value="UniProtKB-EC"/>
</dbReference>
<dbReference type="OrthoDB" id="10256233at2759"/>
<dbReference type="PROSITE" id="PS51194">
    <property type="entry name" value="HELICASE_CTER"/>
    <property type="match status" value="1"/>
</dbReference>
<dbReference type="PANTHER" id="PTHR47960">
    <property type="entry name" value="DEAD-BOX ATP-DEPENDENT RNA HELICASE 50"/>
    <property type="match status" value="1"/>
</dbReference>
<keyword evidence="3 10" id="KW-0378">Hydrolase</keyword>
<feature type="domain" description="Helicase ATP-binding" evidence="8">
    <location>
        <begin position="135"/>
        <end position="385"/>
    </location>
</feature>
<evidence type="ECO:0000256" key="7">
    <source>
        <dbReference type="SAM" id="MobiDB-lite"/>
    </source>
</evidence>
<dbReference type="GO" id="GO:0003676">
    <property type="term" value="F:nucleic acid binding"/>
    <property type="evidence" value="ECO:0007669"/>
    <property type="project" value="InterPro"/>
</dbReference>
<feature type="domain" description="Helicase C-terminal" evidence="9">
    <location>
        <begin position="412"/>
        <end position="582"/>
    </location>
</feature>
<dbReference type="AlphaFoldDB" id="A0A9Q5N730"/>
<dbReference type="SUPFAM" id="SSF52540">
    <property type="entry name" value="P-loop containing nucleoside triphosphate hydrolases"/>
    <property type="match status" value="1"/>
</dbReference>
<dbReference type="SMART" id="SM00490">
    <property type="entry name" value="HELICc"/>
    <property type="match status" value="1"/>
</dbReference>
<evidence type="ECO:0000313" key="10">
    <source>
        <dbReference type="EMBL" id="OCB89535.1"/>
    </source>
</evidence>
<dbReference type="EC" id="3.6.4.13" evidence="1"/>
<keyword evidence="4" id="KW-0347">Helicase</keyword>
<evidence type="ECO:0000313" key="11">
    <source>
        <dbReference type="Proteomes" id="UP000757232"/>
    </source>
</evidence>
<keyword evidence="5" id="KW-0067">ATP-binding</keyword>
<proteinExistence type="predicted"/>
<dbReference type="GO" id="GO:0016787">
    <property type="term" value="F:hydrolase activity"/>
    <property type="evidence" value="ECO:0007669"/>
    <property type="project" value="UniProtKB-KW"/>
</dbReference>
<dbReference type="Pfam" id="PF00270">
    <property type="entry name" value="DEAD"/>
    <property type="match status" value="1"/>
</dbReference>
<evidence type="ECO:0000256" key="6">
    <source>
        <dbReference type="ARBA" id="ARBA00047984"/>
    </source>
</evidence>
<dbReference type="Gene3D" id="3.40.50.300">
    <property type="entry name" value="P-loop containing nucleotide triphosphate hydrolases"/>
    <property type="match status" value="2"/>
</dbReference>
<comment type="caution">
    <text evidence="10">The sequence shown here is derived from an EMBL/GenBank/DDBJ whole genome shotgun (WGS) entry which is preliminary data.</text>
</comment>
<evidence type="ECO:0000256" key="2">
    <source>
        <dbReference type="ARBA" id="ARBA00022741"/>
    </source>
</evidence>
<feature type="region of interest" description="Disordered" evidence="7">
    <location>
        <begin position="1"/>
        <end position="69"/>
    </location>
</feature>
<dbReference type="InterPro" id="IPR011545">
    <property type="entry name" value="DEAD/DEAH_box_helicase_dom"/>
</dbReference>
<feature type="compositionally biased region" description="Basic and acidic residues" evidence="7">
    <location>
        <begin position="34"/>
        <end position="56"/>
    </location>
</feature>
<gene>
    <name evidence="10" type="ORF">A7U60_g3330</name>
</gene>
<evidence type="ECO:0000256" key="5">
    <source>
        <dbReference type="ARBA" id="ARBA00022840"/>
    </source>
</evidence>
<evidence type="ECO:0000259" key="9">
    <source>
        <dbReference type="PROSITE" id="PS51194"/>
    </source>
</evidence>
<comment type="catalytic activity">
    <reaction evidence="6">
        <text>ATP + H2O = ADP + phosphate + H(+)</text>
        <dbReference type="Rhea" id="RHEA:13065"/>
        <dbReference type="ChEBI" id="CHEBI:15377"/>
        <dbReference type="ChEBI" id="CHEBI:15378"/>
        <dbReference type="ChEBI" id="CHEBI:30616"/>
        <dbReference type="ChEBI" id="CHEBI:43474"/>
        <dbReference type="ChEBI" id="CHEBI:456216"/>
        <dbReference type="EC" id="3.6.4.13"/>
    </reaction>
</comment>
<keyword evidence="11" id="KW-1185">Reference proteome</keyword>
<dbReference type="InterPro" id="IPR027417">
    <property type="entry name" value="P-loop_NTPase"/>
</dbReference>
<dbReference type="InterPro" id="IPR001650">
    <property type="entry name" value="Helicase_C-like"/>
</dbReference>
<dbReference type="Pfam" id="PF00271">
    <property type="entry name" value="Helicase_C"/>
    <property type="match status" value="1"/>
</dbReference>
<dbReference type="CDD" id="cd18787">
    <property type="entry name" value="SF2_C_DEAD"/>
    <property type="match status" value="1"/>
</dbReference>
<evidence type="ECO:0000256" key="3">
    <source>
        <dbReference type="ARBA" id="ARBA00022801"/>
    </source>
</evidence>
<evidence type="ECO:0000256" key="4">
    <source>
        <dbReference type="ARBA" id="ARBA00022806"/>
    </source>
</evidence>
<sequence length="582" mass="63508">MTAAAQKTKRPPKGRANSKGSSRSQFKPTSRTRLVADLKPDGKGGKYEVAKTEARKTPNTKVENAQASTVNARESIEALLDEEFDRSTPMSEEKLPNSFSSPLLPALTQSMADVLGANAAPTPIQGLALKHLMSLAHTRSWQEFLLASETGSGKSFAYLLPLIQYLKETEEAAINSTQRLPINPRALVLAPTHELSRQLSVFAKSLIHYAKIRVLCASRANVPTTIDRRTVSTSSAREMKHLIDSLESKLFATEGAAQTTSTARPVDLLVSTPVKALEMVRGWGWDKVGKEESDWGGKKFRPGKPEMGLKRIECVVVDEADILFDPDFRDSTLGLLSDISAARGHPVSTDARSTKYPFHLILTSATIPASLSTYLSTHHPTLTRLASPHLHQLPATLHTEHIGWTGGNRFADIEKRLRQVWAEDALRGPNQMTGRIERSRVLVFCNRSTTVDALGAHLTERGIPNVTLTSTGPSRARGSNRHLAGFLKGTAVSGHESTSIVDKDTPHVLITTSLLSRGLDFSPSVQHVFIVDSPRNMIDFLHRAGRSGRAGQLGKVVIFGKLKGRGSEMDKGLKSKVRALAR</sequence>
<dbReference type="Proteomes" id="UP000757232">
    <property type="component" value="Unassembled WGS sequence"/>
</dbReference>
<dbReference type="GO" id="GO:0005524">
    <property type="term" value="F:ATP binding"/>
    <property type="evidence" value="ECO:0007669"/>
    <property type="project" value="UniProtKB-KW"/>
</dbReference>
<protein>
    <recommendedName>
        <fullName evidence="1">RNA helicase</fullName>
        <ecNumber evidence="1">3.6.4.13</ecNumber>
    </recommendedName>
</protein>
<feature type="compositionally biased region" description="Polar residues" evidence="7">
    <location>
        <begin position="18"/>
        <end position="32"/>
    </location>
</feature>
<dbReference type="EMBL" id="LNZH02000154">
    <property type="protein sequence ID" value="OCB89535.1"/>
    <property type="molecule type" value="Genomic_DNA"/>
</dbReference>
<evidence type="ECO:0000256" key="1">
    <source>
        <dbReference type="ARBA" id="ARBA00012552"/>
    </source>
</evidence>
<keyword evidence="2" id="KW-0547">Nucleotide-binding</keyword>
<feature type="compositionally biased region" description="Polar residues" evidence="7">
    <location>
        <begin position="57"/>
        <end position="69"/>
    </location>
</feature>
<name>A0A9Q5N730_SANBA</name>